<dbReference type="Gene3D" id="3.40.50.300">
    <property type="entry name" value="P-loop containing nucleotide triphosphate hydrolases"/>
    <property type="match status" value="1"/>
</dbReference>
<dbReference type="InterPro" id="IPR007111">
    <property type="entry name" value="NACHT_NTPase"/>
</dbReference>
<accession>I0HD35</accession>
<keyword evidence="2" id="KW-0472">Membrane</keyword>
<keyword evidence="2" id="KW-1133">Transmembrane helix</keyword>
<gene>
    <name evidence="4" type="ordered locus">AMIS_57020</name>
</gene>
<evidence type="ECO:0000313" key="5">
    <source>
        <dbReference type="Proteomes" id="UP000007882"/>
    </source>
</evidence>
<sequence length="1103" mass="122167">MYALVPSPSGSAVPATESVWQSPEVVAAYIIGAITLVGFLVTYLTMHFQRRLAQERAEADDRLARERAKWESRQQQTAAAEAEQKTEEAKQRRLLLAADDRERTALEYKASLISELKALRVLDMAKPLDLNALYVQVKIREDESRRYVAEEEIEALAAGHPAALLDATAARTVAKHAEAVPPEDALTRYQHVVVLGDPGAGKTTMLKHLAFRICKGEISGLTGVPIFVELRRFIDSGMADILEFAIKDCADKYGFAGAGDYVRERLTNGTAALLFDGLDEVLGGSEAAQATDAYRKAAGEISRLCARYPKAPIAVTCRRAGFNGGLDRFQILEVLDFTWDQSRRFLENWFAGRQPEFRDLVNSLNRNVRMKTLAANPLILSLIAIVYENDLELPERRSELYNRCVEVLLKEWDSKRGIRRYSQFTTDRKRDLMEELAWHFHVQGKRYFPESEVLSMIRAFLPTIGLSDASPADVLKEIAANYGLVKEQATGWYGFWHLTIQEYFAAVWANEHFSETRDHLLAHRHDPWWEEVLLLLAGRMSDATDLLLGIAGITDRDAPLTVPLVPDDDVVHRDLLLMGECLLAAPRIRHPELRGRISESLWQIAQSSAYTETVDQALRILVVLGEKNRLNEISGRFLSKDVDLGARFSIGRVIGQCGDESFVASVLDQAIGGDFSPASSFILQGAHERGFRSAGVLALKGVERLAADGELPAYHYGLDDFLRTLGDVDGEVALDWVRVLLPRVLEAKKGKDDFATAAVGAVCAKVAAQQNAYDLAEAVRAAAAVGQASIIGGTDYLLGILGLHRPGEESVVADAIAELRIYPSEELKSKLAPFWTDAIQSAVTSRFLASRGEISWNTFDLLDVAPTRSELIRDLLRNGLVARADMTEALAVLLAHDGDHRARRDVRNSFRRRLLSKDLDFGLVSRQARVLVDIGLTDFVVNQVADFISSADSTDGRDVANLYRSILLVPDTRLDSIADLLWSALERFTPVLASSDERFVEVVSALTCNATVGRVLRIELPESFYRVYSIPGSKLRDRLVATVDAESLPHIVALAAKFDTGSLMDWADGLASVLLRLNYRLYPDGRLEPAVPQGPASRWTSTS</sequence>
<dbReference type="EMBL" id="AP012319">
    <property type="protein sequence ID" value="BAL90922.1"/>
    <property type="molecule type" value="Genomic_DNA"/>
</dbReference>
<dbReference type="PATRIC" id="fig|512565.3.peg.5699"/>
<dbReference type="HOGENOM" id="CLU_282807_0_0_11"/>
<dbReference type="STRING" id="512565.AMIS_57020"/>
<dbReference type="SUPFAM" id="SSF52540">
    <property type="entry name" value="P-loop containing nucleoside triphosphate hydrolases"/>
    <property type="match status" value="1"/>
</dbReference>
<dbReference type="eggNOG" id="COG5635">
    <property type="taxonomic scope" value="Bacteria"/>
</dbReference>
<feature type="region of interest" description="Disordered" evidence="1">
    <location>
        <begin position="65"/>
        <end position="86"/>
    </location>
</feature>
<dbReference type="AlphaFoldDB" id="I0HD35"/>
<dbReference type="InterPro" id="IPR027417">
    <property type="entry name" value="P-loop_NTPase"/>
</dbReference>
<dbReference type="Proteomes" id="UP000007882">
    <property type="component" value="Chromosome"/>
</dbReference>
<evidence type="ECO:0000256" key="1">
    <source>
        <dbReference type="SAM" id="MobiDB-lite"/>
    </source>
</evidence>
<name>I0HD35_ACTM4</name>
<proteinExistence type="predicted"/>
<organism evidence="4 5">
    <name type="scientific">Actinoplanes missouriensis (strain ATCC 14538 / DSM 43046 / CBS 188.64 / JCM 3121 / NBRC 102363 / NCIMB 12654 / NRRL B-3342 / UNCC 431)</name>
    <dbReference type="NCBI Taxonomy" id="512565"/>
    <lineage>
        <taxon>Bacteria</taxon>
        <taxon>Bacillati</taxon>
        <taxon>Actinomycetota</taxon>
        <taxon>Actinomycetes</taxon>
        <taxon>Micromonosporales</taxon>
        <taxon>Micromonosporaceae</taxon>
        <taxon>Actinoplanes</taxon>
    </lineage>
</organism>
<reference evidence="4 5" key="1">
    <citation type="submission" date="2012-02" db="EMBL/GenBank/DDBJ databases">
        <title>Complete genome sequence of Actinoplanes missouriensis 431 (= NBRC 102363).</title>
        <authorList>
            <person name="Ohnishi Y."/>
            <person name="Ishikawa J."/>
            <person name="Sekine M."/>
            <person name="Hosoyama A."/>
            <person name="Harada T."/>
            <person name="Narita H."/>
            <person name="Hata T."/>
            <person name="Konno Y."/>
            <person name="Tutikane K."/>
            <person name="Fujita N."/>
            <person name="Horinouchi S."/>
            <person name="Hayakawa M."/>
        </authorList>
    </citation>
    <scope>NUCLEOTIDE SEQUENCE [LARGE SCALE GENOMIC DNA]</scope>
    <source>
        <strain evidence="5">ATCC 14538 / DSM 43046 / CBS 188.64 / JCM 3121 / NBRC 102363 / NCIMB 12654 / NRRL B-3342 / UNCC 431</strain>
    </source>
</reference>
<evidence type="ECO:0000259" key="3">
    <source>
        <dbReference type="PROSITE" id="PS50837"/>
    </source>
</evidence>
<dbReference type="PROSITE" id="PS50837">
    <property type="entry name" value="NACHT"/>
    <property type="match status" value="1"/>
</dbReference>
<feature type="transmembrane region" description="Helical" evidence="2">
    <location>
        <begin position="26"/>
        <end position="46"/>
    </location>
</feature>
<keyword evidence="2" id="KW-0812">Transmembrane</keyword>
<dbReference type="Pfam" id="PF05729">
    <property type="entry name" value="NACHT"/>
    <property type="match status" value="1"/>
</dbReference>
<keyword evidence="5" id="KW-1185">Reference proteome</keyword>
<dbReference type="KEGG" id="ams:AMIS_57020"/>
<dbReference type="PANTHER" id="PTHR46844">
    <property type="entry name" value="SLR5058 PROTEIN"/>
    <property type="match status" value="1"/>
</dbReference>
<dbReference type="PANTHER" id="PTHR46844:SF1">
    <property type="entry name" value="SLR5058 PROTEIN"/>
    <property type="match status" value="1"/>
</dbReference>
<feature type="domain" description="NACHT" evidence="3">
    <location>
        <begin position="190"/>
        <end position="281"/>
    </location>
</feature>
<evidence type="ECO:0000313" key="4">
    <source>
        <dbReference type="EMBL" id="BAL90922.1"/>
    </source>
</evidence>
<protein>
    <recommendedName>
        <fullName evidence="3">NACHT domain-containing protein</fullName>
    </recommendedName>
</protein>
<evidence type="ECO:0000256" key="2">
    <source>
        <dbReference type="SAM" id="Phobius"/>
    </source>
</evidence>